<dbReference type="AlphaFoldDB" id="A0A0Q3QPR9"/>
<comment type="caution">
    <text evidence="2">The sequence shown here is derived from an EMBL/GenBank/DDBJ whole genome shotgun (WGS) entry which is preliminary data.</text>
</comment>
<dbReference type="EMBL" id="LJIX01000006">
    <property type="protein sequence ID" value="KQL20169.1"/>
    <property type="molecule type" value="Genomic_DNA"/>
</dbReference>
<dbReference type="SMART" id="SM00471">
    <property type="entry name" value="HDc"/>
    <property type="match status" value="1"/>
</dbReference>
<sequence length="215" mass="24985">MKEDMIVRTESFVRDVLSDDSTGHDWYHIERVRKNALYIAEKENKGDRFIIEMAALLHDIPDEKLNESKEAGEKKLTDFLELLTLEKTTQEKIVEIIHSISFKGGRKTELMSVEAEIVQDADRLDAIGAIGIGRTFAYGGKKGHLLYDPTIKVREEMTEKEYRTGKSSTIHHFYEKLLKLKDLLNTDTARELASKRHQFMEQFLEQFYSEWNGQI</sequence>
<dbReference type="PANTHER" id="PTHR33594:SF1">
    <property type="entry name" value="HD_PDEASE DOMAIN-CONTAINING PROTEIN"/>
    <property type="match status" value="1"/>
</dbReference>
<dbReference type="InterPro" id="IPR003607">
    <property type="entry name" value="HD/PDEase_dom"/>
</dbReference>
<dbReference type="PANTHER" id="PTHR33594">
    <property type="entry name" value="SUPERFAMILY HYDROLASE, PUTATIVE (AFU_ORTHOLOGUE AFUA_1G03035)-RELATED"/>
    <property type="match status" value="1"/>
</dbReference>
<keyword evidence="2" id="KW-0378">Hydrolase</keyword>
<dbReference type="CDD" id="cd00077">
    <property type="entry name" value="HDc"/>
    <property type="match status" value="1"/>
</dbReference>
<dbReference type="GO" id="GO:0016787">
    <property type="term" value="F:hydrolase activity"/>
    <property type="evidence" value="ECO:0007669"/>
    <property type="project" value="UniProtKB-KW"/>
</dbReference>
<dbReference type="PROSITE" id="PS51831">
    <property type="entry name" value="HD"/>
    <property type="match status" value="1"/>
</dbReference>
<dbReference type="Gene3D" id="1.20.58.1910">
    <property type="match status" value="1"/>
</dbReference>
<dbReference type="Gene3D" id="1.10.472.50">
    <property type="entry name" value="HD-domain/PDEase-like"/>
    <property type="match status" value="1"/>
</dbReference>
<dbReference type="PATRIC" id="fig|1637975.4.peg.3406"/>
<dbReference type="InterPro" id="IPR006674">
    <property type="entry name" value="HD_domain"/>
</dbReference>
<dbReference type="Pfam" id="PF01966">
    <property type="entry name" value="HD"/>
    <property type="match status" value="1"/>
</dbReference>
<evidence type="ECO:0000313" key="3">
    <source>
        <dbReference type="Proteomes" id="UP000050996"/>
    </source>
</evidence>
<accession>A0A0Q3QPR9</accession>
<evidence type="ECO:0000259" key="1">
    <source>
        <dbReference type="PROSITE" id="PS51831"/>
    </source>
</evidence>
<protein>
    <submittedName>
        <fullName evidence="2">Phosphohydrolase</fullName>
    </submittedName>
</protein>
<dbReference type="SUPFAM" id="SSF109604">
    <property type="entry name" value="HD-domain/PDEase-like"/>
    <property type="match status" value="1"/>
</dbReference>
<keyword evidence="3" id="KW-1185">Reference proteome</keyword>
<evidence type="ECO:0000313" key="2">
    <source>
        <dbReference type="EMBL" id="KQL20169.1"/>
    </source>
</evidence>
<dbReference type="STRING" id="1637975.AN957_17385"/>
<name>A0A0Q3QPR9_9BACI</name>
<reference evidence="2 3" key="1">
    <citation type="submission" date="2015-09" db="EMBL/GenBank/DDBJ databases">
        <title>Genome sequencing project for genomic taxonomy and phylogenomics of Bacillus-like bacteria.</title>
        <authorList>
            <person name="Liu B."/>
            <person name="Wang J."/>
            <person name="Zhu Y."/>
            <person name="Liu G."/>
            <person name="Chen Q."/>
            <person name="Chen Z."/>
            <person name="Lan J."/>
            <person name="Che J."/>
            <person name="Ge C."/>
            <person name="Shi H."/>
            <person name="Pan Z."/>
            <person name="Liu X."/>
        </authorList>
    </citation>
    <scope>NUCLEOTIDE SEQUENCE [LARGE SCALE GENOMIC DNA]</scope>
    <source>
        <strain evidence="2 3">FJAT-18043</strain>
    </source>
</reference>
<dbReference type="Proteomes" id="UP000050996">
    <property type="component" value="Unassembled WGS sequence"/>
</dbReference>
<gene>
    <name evidence="2" type="ORF">AN957_17385</name>
</gene>
<organism evidence="2 3">
    <name type="scientific">Cytobacillus solani</name>
    <dbReference type="NCBI Taxonomy" id="1637975"/>
    <lineage>
        <taxon>Bacteria</taxon>
        <taxon>Bacillati</taxon>
        <taxon>Bacillota</taxon>
        <taxon>Bacilli</taxon>
        <taxon>Bacillales</taxon>
        <taxon>Bacillaceae</taxon>
        <taxon>Cytobacillus</taxon>
    </lineage>
</organism>
<proteinExistence type="predicted"/>
<feature type="domain" description="HD" evidence="1">
    <location>
        <begin position="25"/>
        <end position="127"/>
    </location>
</feature>